<dbReference type="Gene3D" id="1.25.40.10">
    <property type="entry name" value="Tetratricopeptide repeat domain"/>
    <property type="match status" value="4"/>
</dbReference>
<name>A0A830CZY1_9LAMI</name>
<dbReference type="PROSITE" id="PS51375">
    <property type="entry name" value="PPR"/>
    <property type="match status" value="5"/>
</dbReference>
<evidence type="ECO:0000256" key="2">
    <source>
        <dbReference type="PROSITE-ProRule" id="PRU00708"/>
    </source>
</evidence>
<proteinExistence type="predicted"/>
<feature type="repeat" description="PPR" evidence="2">
    <location>
        <begin position="289"/>
        <end position="323"/>
    </location>
</feature>
<dbReference type="FunFam" id="1.25.40.10:FF:000090">
    <property type="entry name" value="Pentatricopeptide repeat-containing protein, chloroplastic"/>
    <property type="match status" value="1"/>
</dbReference>
<dbReference type="AlphaFoldDB" id="A0A830CZY1"/>
<evidence type="ECO:0000313" key="4">
    <source>
        <dbReference type="Proteomes" id="UP000653305"/>
    </source>
</evidence>
<dbReference type="FunFam" id="1.25.40.10:FF:000344">
    <property type="entry name" value="Pentatricopeptide repeat-containing protein"/>
    <property type="match status" value="1"/>
</dbReference>
<dbReference type="InterPro" id="IPR011990">
    <property type="entry name" value="TPR-like_helical_dom_sf"/>
</dbReference>
<dbReference type="PANTHER" id="PTHR47926:SF493">
    <property type="entry name" value="PENTATRICOPEPTIDE REPEAT-CONTAINING PROTEIN"/>
    <property type="match status" value="1"/>
</dbReference>
<dbReference type="InterPro" id="IPR046848">
    <property type="entry name" value="E_motif"/>
</dbReference>
<dbReference type="Pfam" id="PF20431">
    <property type="entry name" value="E_motif"/>
    <property type="match status" value="1"/>
</dbReference>
<dbReference type="Pfam" id="PF01535">
    <property type="entry name" value="PPR"/>
    <property type="match status" value="5"/>
</dbReference>
<dbReference type="OrthoDB" id="185373at2759"/>
<feature type="repeat" description="PPR" evidence="2">
    <location>
        <begin position="258"/>
        <end position="288"/>
    </location>
</feature>
<dbReference type="InterPro" id="IPR046960">
    <property type="entry name" value="PPR_At4g14850-like_plant"/>
</dbReference>
<dbReference type="Pfam" id="PF13041">
    <property type="entry name" value="PPR_2"/>
    <property type="match status" value="3"/>
</dbReference>
<dbReference type="GO" id="GO:0009451">
    <property type="term" value="P:RNA modification"/>
    <property type="evidence" value="ECO:0007669"/>
    <property type="project" value="InterPro"/>
</dbReference>
<organism evidence="3 4">
    <name type="scientific">Phtheirospermum japonicum</name>
    <dbReference type="NCBI Taxonomy" id="374723"/>
    <lineage>
        <taxon>Eukaryota</taxon>
        <taxon>Viridiplantae</taxon>
        <taxon>Streptophyta</taxon>
        <taxon>Embryophyta</taxon>
        <taxon>Tracheophyta</taxon>
        <taxon>Spermatophyta</taxon>
        <taxon>Magnoliopsida</taxon>
        <taxon>eudicotyledons</taxon>
        <taxon>Gunneridae</taxon>
        <taxon>Pentapetalae</taxon>
        <taxon>asterids</taxon>
        <taxon>lamiids</taxon>
        <taxon>Lamiales</taxon>
        <taxon>Orobanchaceae</taxon>
        <taxon>Orobanchaceae incertae sedis</taxon>
        <taxon>Phtheirospermum</taxon>
    </lineage>
</organism>
<dbReference type="InterPro" id="IPR002885">
    <property type="entry name" value="PPR_rpt"/>
</dbReference>
<accession>A0A830CZY1</accession>
<keyword evidence="4" id="KW-1185">Reference proteome</keyword>
<dbReference type="FunFam" id="1.25.40.10:FF:000436">
    <property type="entry name" value="Pentatricopeptide repeat-containing protein At5g39350 family"/>
    <property type="match status" value="1"/>
</dbReference>
<protein>
    <submittedName>
        <fullName evidence="3">Pentatricopeptide repeat-containing protein at5g39350</fullName>
    </submittedName>
</protein>
<feature type="repeat" description="PPR" evidence="2">
    <location>
        <begin position="187"/>
        <end position="221"/>
    </location>
</feature>
<sequence>MNGQCPPLSRTLKHLFSTTASQCESLLYRCATTTKSLSATKKLHARAITSGIISNHFLSLLSAAYGISGHSLYARRLFDELPERTLVAYKAMIRMHIETGYPRDALELFVEMHGSNRFYADQYTYPFVIRACGVLVLLELGKVIHGLIIKSGFVSGSFMGNSLLAMYMNCGNRDGARKVFDEMPDKTVVSWNTMISGYFRNDNAKEALMVFRRMVDSEVEFDSATILSVLPACGYLRDLDMGIEVHEMVIKDKGIAKRLAVQNALVDMYVKCGRMDRARDVFDDMSERDVVTWTTIINGYALNADAKRALELCRLMQSKGVRPNEVTLASLLAICANSRDLKLGKCLHGWAIRQHIDSDVNVETALIDLYAKCNIFRLSFKVFSRTSKKKTVPWNAILSGCIYNKLAREAIELFKTMQLESVKLNDATWKSILPAYAIEADMNQAMNIHGYIIRSGFIRKPDIVTGLIDIYSKCGNLEYAHNLFDGLSTRNRDIVSWSVIIAGYGKNGHGKAALSLLNQMVESGIKPNEVTFTSVLHACGHAGLVDDGLNLFAFMKKNYREILRVDHYTCVVDLLGRANRLEEAYEVINGMPFEASCPVWGALLGACAIHENVELGEVAAKWLFELEPGNTGNYVLMGNIYSSVGRFDDAEKVRRMMDDVGLVKAPANSVIEVRNL</sequence>
<evidence type="ECO:0000256" key="1">
    <source>
        <dbReference type="ARBA" id="ARBA00022737"/>
    </source>
</evidence>
<dbReference type="PANTHER" id="PTHR47926">
    <property type="entry name" value="PENTATRICOPEPTIDE REPEAT-CONTAINING PROTEIN"/>
    <property type="match status" value="1"/>
</dbReference>
<dbReference type="EMBL" id="BMAC01000683">
    <property type="protein sequence ID" value="GFQ01444.1"/>
    <property type="molecule type" value="Genomic_DNA"/>
</dbReference>
<keyword evidence="1" id="KW-0677">Repeat</keyword>
<feature type="repeat" description="PPR" evidence="2">
    <location>
        <begin position="528"/>
        <end position="558"/>
    </location>
</feature>
<gene>
    <name evidence="3" type="ORF">PHJA_002288300</name>
</gene>
<dbReference type="Proteomes" id="UP000653305">
    <property type="component" value="Unassembled WGS sequence"/>
</dbReference>
<reference evidence="3" key="1">
    <citation type="submission" date="2020-07" db="EMBL/GenBank/DDBJ databases">
        <title>Ethylene signaling mediates host invasion by parasitic plants.</title>
        <authorList>
            <person name="Yoshida S."/>
        </authorList>
    </citation>
    <scope>NUCLEOTIDE SEQUENCE</scope>
    <source>
        <strain evidence="3">Okayama</strain>
    </source>
</reference>
<dbReference type="NCBIfam" id="TIGR00756">
    <property type="entry name" value="PPR"/>
    <property type="match status" value="5"/>
</dbReference>
<evidence type="ECO:0000313" key="3">
    <source>
        <dbReference type="EMBL" id="GFQ01444.1"/>
    </source>
</evidence>
<feature type="repeat" description="PPR" evidence="2">
    <location>
        <begin position="493"/>
        <end position="527"/>
    </location>
</feature>
<dbReference type="GO" id="GO:0003729">
    <property type="term" value="F:mRNA binding"/>
    <property type="evidence" value="ECO:0007669"/>
    <property type="project" value="UniProtKB-ARBA"/>
</dbReference>
<dbReference type="FunFam" id="1.25.40.10:FF:000073">
    <property type="entry name" value="Pentatricopeptide repeat-containing protein chloroplastic"/>
    <property type="match status" value="1"/>
</dbReference>
<comment type="caution">
    <text evidence="3">The sequence shown here is derived from an EMBL/GenBank/DDBJ whole genome shotgun (WGS) entry which is preliminary data.</text>
</comment>